<evidence type="ECO:0000313" key="2">
    <source>
        <dbReference type="Proteomes" id="UP000182284"/>
    </source>
</evidence>
<dbReference type="EMBL" id="FNBL01000003">
    <property type="protein sequence ID" value="SDF34534.1"/>
    <property type="molecule type" value="Genomic_DNA"/>
</dbReference>
<gene>
    <name evidence="1" type="ORF">SAMN04488117_103399</name>
</gene>
<dbReference type="AlphaFoldDB" id="A0A1G7KC38"/>
<dbReference type="Proteomes" id="UP000182284">
    <property type="component" value="Unassembled WGS sequence"/>
</dbReference>
<evidence type="ECO:0000313" key="1">
    <source>
        <dbReference type="EMBL" id="SDF34534.1"/>
    </source>
</evidence>
<sequence>MHVLIFSFKEMQMVPAATDPRWQRVLTSDGDLSSASLATKILITRLRREVRNAPAAIQEKIGELRAYFEKNAFAQADFAAF</sequence>
<protein>
    <submittedName>
        <fullName evidence="1">Uncharacterized protein</fullName>
    </submittedName>
</protein>
<organism evidence="1 2">
    <name type="scientific">Celeribacter baekdonensis</name>
    <dbReference type="NCBI Taxonomy" id="875171"/>
    <lineage>
        <taxon>Bacteria</taxon>
        <taxon>Pseudomonadati</taxon>
        <taxon>Pseudomonadota</taxon>
        <taxon>Alphaproteobacteria</taxon>
        <taxon>Rhodobacterales</taxon>
        <taxon>Roseobacteraceae</taxon>
        <taxon>Celeribacter</taxon>
    </lineage>
</organism>
<proteinExistence type="predicted"/>
<reference evidence="1 2" key="1">
    <citation type="submission" date="2016-10" db="EMBL/GenBank/DDBJ databases">
        <authorList>
            <person name="de Groot N.N."/>
        </authorList>
    </citation>
    <scope>NUCLEOTIDE SEQUENCE [LARGE SCALE GENOMIC DNA]</scope>
    <source>
        <strain evidence="1 2">DSM 27375</strain>
    </source>
</reference>
<name>A0A1G7KC38_9RHOB</name>
<accession>A0A1G7KC38</accession>